<evidence type="ECO:0000313" key="8">
    <source>
        <dbReference type="EMBL" id="SEK47879.1"/>
    </source>
</evidence>
<dbReference type="EMBL" id="FOAB01000001">
    <property type="protein sequence ID" value="SEK47879.1"/>
    <property type="molecule type" value="Genomic_DNA"/>
</dbReference>
<feature type="transmembrane region" description="Helical" evidence="6">
    <location>
        <begin position="259"/>
        <end position="283"/>
    </location>
</feature>
<evidence type="ECO:0000256" key="4">
    <source>
        <dbReference type="ARBA" id="ARBA00022989"/>
    </source>
</evidence>
<name>A0A1H7HC83_AQUAM</name>
<dbReference type="GO" id="GO:0005886">
    <property type="term" value="C:plasma membrane"/>
    <property type="evidence" value="ECO:0007669"/>
    <property type="project" value="UniProtKB-SubCell"/>
</dbReference>
<feature type="domain" description="SSD" evidence="7">
    <location>
        <begin position="646"/>
        <end position="774"/>
    </location>
</feature>
<feature type="transmembrane region" description="Helical" evidence="6">
    <location>
        <begin position="29"/>
        <end position="46"/>
    </location>
</feature>
<feature type="transmembrane region" description="Helical" evidence="6">
    <location>
        <begin position="329"/>
        <end position="350"/>
    </location>
</feature>
<feature type="transmembrane region" description="Helical" evidence="6">
    <location>
        <begin position="356"/>
        <end position="385"/>
    </location>
</feature>
<feature type="transmembrane region" description="Helical" evidence="6">
    <location>
        <begin position="724"/>
        <end position="743"/>
    </location>
</feature>
<evidence type="ECO:0000256" key="5">
    <source>
        <dbReference type="ARBA" id="ARBA00023136"/>
    </source>
</evidence>
<dbReference type="PROSITE" id="PS50156">
    <property type="entry name" value="SSD"/>
    <property type="match status" value="2"/>
</dbReference>
<comment type="subcellular location">
    <subcellularLocation>
        <location evidence="1">Cell membrane</location>
        <topology evidence="1">Multi-pass membrane protein</topology>
    </subcellularLocation>
</comment>
<evidence type="ECO:0000256" key="6">
    <source>
        <dbReference type="SAM" id="Phobius"/>
    </source>
</evidence>
<dbReference type="InterPro" id="IPR050545">
    <property type="entry name" value="Mycobact_MmpL"/>
</dbReference>
<keyword evidence="4 6" id="KW-1133">Transmembrane helix</keyword>
<evidence type="ECO:0000256" key="3">
    <source>
        <dbReference type="ARBA" id="ARBA00022692"/>
    </source>
</evidence>
<keyword evidence="2" id="KW-1003">Cell membrane</keyword>
<accession>A0A1H7HC83</accession>
<feature type="transmembrane region" description="Helical" evidence="6">
    <location>
        <begin position="235"/>
        <end position="252"/>
    </location>
</feature>
<dbReference type="SUPFAM" id="SSF82866">
    <property type="entry name" value="Multidrug efflux transporter AcrB transmembrane domain"/>
    <property type="match status" value="2"/>
</dbReference>
<evidence type="ECO:0000256" key="1">
    <source>
        <dbReference type="ARBA" id="ARBA00004651"/>
    </source>
</evidence>
<dbReference type="STRING" id="1038014.SAMN04487910_0619"/>
<keyword evidence="3 6" id="KW-0812">Transmembrane</keyword>
<evidence type="ECO:0000313" key="9">
    <source>
        <dbReference type="Proteomes" id="UP000198521"/>
    </source>
</evidence>
<dbReference type="Gene3D" id="1.20.1640.10">
    <property type="entry name" value="Multidrug efflux transporter AcrB transmembrane domain"/>
    <property type="match status" value="2"/>
</dbReference>
<protein>
    <recommendedName>
        <fullName evidence="7">SSD domain-containing protein</fullName>
    </recommendedName>
</protein>
<keyword evidence="5 6" id="KW-0472">Membrane</keyword>
<dbReference type="PANTHER" id="PTHR33406">
    <property type="entry name" value="MEMBRANE PROTEIN MJ1562-RELATED"/>
    <property type="match status" value="1"/>
</dbReference>
<feature type="domain" description="SSD" evidence="7">
    <location>
        <begin position="260"/>
        <end position="384"/>
    </location>
</feature>
<organism evidence="8 9">
    <name type="scientific">Aquimarina amphilecti</name>
    <dbReference type="NCBI Taxonomy" id="1038014"/>
    <lineage>
        <taxon>Bacteria</taxon>
        <taxon>Pseudomonadati</taxon>
        <taxon>Bacteroidota</taxon>
        <taxon>Flavobacteriia</taxon>
        <taxon>Flavobacteriales</taxon>
        <taxon>Flavobacteriaceae</taxon>
        <taxon>Aquimarina</taxon>
    </lineage>
</organism>
<feature type="transmembrane region" description="Helical" evidence="6">
    <location>
        <begin position="289"/>
        <end position="308"/>
    </location>
</feature>
<gene>
    <name evidence="8" type="ORF">SAMN04487910_0619</name>
</gene>
<dbReference type="AlphaFoldDB" id="A0A1H7HC83"/>
<feature type="transmembrane region" description="Helical" evidence="6">
    <location>
        <begin position="620"/>
        <end position="639"/>
    </location>
</feature>
<dbReference type="Proteomes" id="UP000198521">
    <property type="component" value="Unassembled WGS sequence"/>
</dbReference>
<keyword evidence="9" id="KW-1185">Reference proteome</keyword>
<dbReference type="InterPro" id="IPR004869">
    <property type="entry name" value="MMPL_dom"/>
</dbReference>
<feature type="transmembrane region" description="Helical" evidence="6">
    <location>
        <begin position="419"/>
        <end position="440"/>
    </location>
</feature>
<dbReference type="PANTHER" id="PTHR33406:SF13">
    <property type="entry name" value="MEMBRANE PROTEIN YDFJ"/>
    <property type="match status" value="1"/>
</dbReference>
<proteinExistence type="predicted"/>
<dbReference type="OrthoDB" id="9809027at2"/>
<dbReference type="InterPro" id="IPR000731">
    <property type="entry name" value="SSD"/>
</dbReference>
<feature type="transmembrane region" description="Helical" evidence="6">
    <location>
        <begin position="749"/>
        <end position="775"/>
    </location>
</feature>
<sequence length="783" mass="87562">MLYIQHKSLIMKQNRVEAFFNKVTRNHKVILILCGILFITSISFIPKLTKDTRYDAFLPAKDSVLVKRNELKKLFGLKDPMVIAVINEEGIFNKKSLEIVHKLSETLKKVPGIDPDQITSLSTENNIKGTETGIVVDPFYEIEELTELKALEVSKNIDDFELYQGSLVSKDKTTTLIVAEMLDSYDRKQHEVYNSLYEIVSNLEEENHTFYLAGEGAVSGYLIKYIDEDAMRTNPFAGLVIALILIFAYRTVRGVLLPNLMVLASVGIALGLMAAFGVDFFVITNGLPVVLIAIAVADGIHILGEYYESAAKFPEYTQRELVVHTMLKMWRPITITSITTIGGFMSIALSSYMPPMIYFGIFGALGVCIALLYALFMIPSAMMLLKPQKSKVFKTADTVDIYGNIMVSLGKVVIKRPKAILTIALLIIILGIGGALKLLINEDRIKNFQGDEPLVLADKIINQKTDGTSYLDVLIETPNEEDLFKIENLHKIDSLQNYIETLPYVKGSTSIVDFIKKMNQSMNENREEFYRIPENNQLVAQYFLLYSASGDPTDFDNYVDYDYKLANVRFRMNSGEYINEKMVVHKAQEFIDTHFKSSSIKATLSGKVALDTHWLSKLGFNHFLGAIIALLVVLIVAGFSFKSFTAGFLTVVPVTISVLFLYTVMGIMDIWLAVGTSMFAAIAIGVGVDFAVHTIDRLKYFLKEENLKITDAFNQFYKSAGRALLFNFLALALGFSVLMTSSVPPLNQFGFLVAVAVVVSFIGSMTLLPAIILIFKPNFFINK</sequence>
<feature type="transmembrane region" description="Helical" evidence="6">
    <location>
        <begin position="670"/>
        <end position="692"/>
    </location>
</feature>
<evidence type="ECO:0000259" key="7">
    <source>
        <dbReference type="PROSITE" id="PS50156"/>
    </source>
</evidence>
<evidence type="ECO:0000256" key="2">
    <source>
        <dbReference type="ARBA" id="ARBA00022475"/>
    </source>
</evidence>
<reference evidence="8 9" key="1">
    <citation type="submission" date="2016-10" db="EMBL/GenBank/DDBJ databases">
        <authorList>
            <person name="de Groot N.N."/>
        </authorList>
    </citation>
    <scope>NUCLEOTIDE SEQUENCE [LARGE SCALE GENOMIC DNA]</scope>
    <source>
        <strain evidence="8 9">DSM 25232</strain>
    </source>
</reference>
<dbReference type="Pfam" id="PF03176">
    <property type="entry name" value="MMPL"/>
    <property type="match status" value="2"/>
</dbReference>
<feature type="transmembrane region" description="Helical" evidence="6">
    <location>
        <begin position="646"/>
        <end position="664"/>
    </location>
</feature>